<feature type="domain" description="HTH gntR-type" evidence="4">
    <location>
        <begin position="1"/>
        <end position="53"/>
    </location>
</feature>
<name>X0U7P1_9ZZZZ</name>
<evidence type="ECO:0000256" key="3">
    <source>
        <dbReference type="ARBA" id="ARBA00023163"/>
    </source>
</evidence>
<dbReference type="PANTHER" id="PTHR43537">
    <property type="entry name" value="TRANSCRIPTIONAL REGULATOR, GNTR FAMILY"/>
    <property type="match status" value="1"/>
</dbReference>
<evidence type="ECO:0000259" key="4">
    <source>
        <dbReference type="PROSITE" id="PS50949"/>
    </source>
</evidence>
<keyword evidence="3" id="KW-0804">Transcription</keyword>
<dbReference type="InterPro" id="IPR036390">
    <property type="entry name" value="WH_DNA-bd_sf"/>
</dbReference>
<dbReference type="PROSITE" id="PS50949">
    <property type="entry name" value="HTH_GNTR"/>
    <property type="match status" value="1"/>
</dbReference>
<proteinExistence type="predicted"/>
<dbReference type="GO" id="GO:0003700">
    <property type="term" value="F:DNA-binding transcription factor activity"/>
    <property type="evidence" value="ECO:0007669"/>
    <property type="project" value="InterPro"/>
</dbReference>
<dbReference type="CDD" id="cd07377">
    <property type="entry name" value="WHTH_GntR"/>
    <property type="match status" value="1"/>
</dbReference>
<dbReference type="EMBL" id="BARS01019939">
    <property type="protein sequence ID" value="GAF96387.1"/>
    <property type="molecule type" value="Genomic_DNA"/>
</dbReference>
<keyword evidence="1" id="KW-0805">Transcription regulation</keyword>
<dbReference type="InterPro" id="IPR036388">
    <property type="entry name" value="WH-like_DNA-bd_sf"/>
</dbReference>
<dbReference type="PANTHER" id="PTHR43537:SF24">
    <property type="entry name" value="GLUCONATE OPERON TRANSCRIPTIONAL REPRESSOR"/>
    <property type="match status" value="1"/>
</dbReference>
<evidence type="ECO:0000313" key="5">
    <source>
        <dbReference type="EMBL" id="GAF96387.1"/>
    </source>
</evidence>
<evidence type="ECO:0000256" key="1">
    <source>
        <dbReference type="ARBA" id="ARBA00023015"/>
    </source>
</evidence>
<dbReference type="SMART" id="SM00345">
    <property type="entry name" value="HTH_GNTR"/>
    <property type="match status" value="1"/>
</dbReference>
<sequence length="53" mass="6259">MLYLDIFEAIRDRIVFGQYPPGMSLSEKDLCREFNVSRTPLREAIQKLEDLKL</sequence>
<accession>X0U7P1</accession>
<dbReference type="SUPFAM" id="SSF46785">
    <property type="entry name" value="Winged helix' DNA-binding domain"/>
    <property type="match status" value="1"/>
</dbReference>
<dbReference type="Pfam" id="PF00392">
    <property type="entry name" value="GntR"/>
    <property type="match status" value="1"/>
</dbReference>
<dbReference type="AlphaFoldDB" id="X0U7P1"/>
<comment type="caution">
    <text evidence="5">The sequence shown here is derived from an EMBL/GenBank/DDBJ whole genome shotgun (WGS) entry which is preliminary data.</text>
</comment>
<gene>
    <name evidence="5" type="ORF">S01H1_32222</name>
</gene>
<dbReference type="Gene3D" id="1.10.10.10">
    <property type="entry name" value="Winged helix-like DNA-binding domain superfamily/Winged helix DNA-binding domain"/>
    <property type="match status" value="1"/>
</dbReference>
<dbReference type="InterPro" id="IPR000524">
    <property type="entry name" value="Tscrpt_reg_HTH_GntR"/>
</dbReference>
<keyword evidence="2" id="KW-0238">DNA-binding</keyword>
<evidence type="ECO:0000256" key="2">
    <source>
        <dbReference type="ARBA" id="ARBA00023125"/>
    </source>
</evidence>
<protein>
    <recommendedName>
        <fullName evidence="4">HTH gntR-type domain-containing protein</fullName>
    </recommendedName>
</protein>
<reference evidence="5" key="1">
    <citation type="journal article" date="2014" name="Front. Microbiol.">
        <title>High frequency of phylogenetically diverse reductive dehalogenase-homologous genes in deep subseafloor sedimentary metagenomes.</title>
        <authorList>
            <person name="Kawai M."/>
            <person name="Futagami T."/>
            <person name="Toyoda A."/>
            <person name="Takaki Y."/>
            <person name="Nishi S."/>
            <person name="Hori S."/>
            <person name="Arai W."/>
            <person name="Tsubouchi T."/>
            <person name="Morono Y."/>
            <person name="Uchiyama I."/>
            <person name="Ito T."/>
            <person name="Fujiyama A."/>
            <person name="Inagaki F."/>
            <person name="Takami H."/>
        </authorList>
    </citation>
    <scope>NUCLEOTIDE SEQUENCE</scope>
    <source>
        <strain evidence="5">Expedition CK06-06</strain>
    </source>
</reference>
<feature type="non-terminal residue" evidence="5">
    <location>
        <position position="53"/>
    </location>
</feature>
<dbReference type="GO" id="GO:0003677">
    <property type="term" value="F:DNA binding"/>
    <property type="evidence" value="ECO:0007669"/>
    <property type="project" value="UniProtKB-KW"/>
</dbReference>
<organism evidence="5">
    <name type="scientific">marine sediment metagenome</name>
    <dbReference type="NCBI Taxonomy" id="412755"/>
    <lineage>
        <taxon>unclassified sequences</taxon>
        <taxon>metagenomes</taxon>
        <taxon>ecological metagenomes</taxon>
    </lineage>
</organism>